<proteinExistence type="predicted"/>
<dbReference type="Proteomes" id="UP000299102">
    <property type="component" value="Unassembled WGS sequence"/>
</dbReference>
<dbReference type="EMBL" id="BGZK01001112">
    <property type="protein sequence ID" value="GBP71519.1"/>
    <property type="molecule type" value="Genomic_DNA"/>
</dbReference>
<reference evidence="2 3" key="1">
    <citation type="journal article" date="2019" name="Commun. Biol.">
        <title>The bagworm genome reveals a unique fibroin gene that provides high tensile strength.</title>
        <authorList>
            <person name="Kono N."/>
            <person name="Nakamura H."/>
            <person name="Ohtoshi R."/>
            <person name="Tomita M."/>
            <person name="Numata K."/>
            <person name="Arakawa K."/>
        </authorList>
    </citation>
    <scope>NUCLEOTIDE SEQUENCE [LARGE SCALE GENOMIC DNA]</scope>
</reference>
<evidence type="ECO:0000313" key="2">
    <source>
        <dbReference type="EMBL" id="GBP71519.1"/>
    </source>
</evidence>
<keyword evidence="3" id="KW-1185">Reference proteome</keyword>
<sequence>MNQKDFEDYDTPTVVQDVCLILYNAIVETFDGSLEILKRFPFISVQRFLIEGCALFLSSWYFSLVCHFYAFYSGLVMQSLSTQSFIGFGTKALGLKPCAPTTAVGAADGRDRRHAVLFDTRSEWWFNLPQLLAQSQCC</sequence>
<dbReference type="AlphaFoldDB" id="A0A4C1YA59"/>
<organism evidence="2 3">
    <name type="scientific">Eumeta variegata</name>
    <name type="common">Bagworm moth</name>
    <name type="synonym">Eumeta japonica</name>
    <dbReference type="NCBI Taxonomy" id="151549"/>
    <lineage>
        <taxon>Eukaryota</taxon>
        <taxon>Metazoa</taxon>
        <taxon>Ecdysozoa</taxon>
        <taxon>Arthropoda</taxon>
        <taxon>Hexapoda</taxon>
        <taxon>Insecta</taxon>
        <taxon>Pterygota</taxon>
        <taxon>Neoptera</taxon>
        <taxon>Endopterygota</taxon>
        <taxon>Lepidoptera</taxon>
        <taxon>Glossata</taxon>
        <taxon>Ditrysia</taxon>
        <taxon>Tineoidea</taxon>
        <taxon>Psychidae</taxon>
        <taxon>Oiketicinae</taxon>
        <taxon>Eumeta</taxon>
    </lineage>
</organism>
<protein>
    <submittedName>
        <fullName evidence="2">Uncharacterized protein</fullName>
    </submittedName>
</protein>
<gene>
    <name evidence="2" type="ORF">EVAR_50578_1</name>
</gene>
<name>A0A4C1YA59_EUMVA</name>
<comment type="caution">
    <text evidence="2">The sequence shown here is derived from an EMBL/GenBank/DDBJ whole genome shotgun (WGS) entry which is preliminary data.</text>
</comment>
<keyword evidence="1" id="KW-0472">Membrane</keyword>
<feature type="transmembrane region" description="Helical" evidence="1">
    <location>
        <begin position="48"/>
        <end position="72"/>
    </location>
</feature>
<evidence type="ECO:0000313" key="3">
    <source>
        <dbReference type="Proteomes" id="UP000299102"/>
    </source>
</evidence>
<keyword evidence="1" id="KW-0812">Transmembrane</keyword>
<evidence type="ECO:0000256" key="1">
    <source>
        <dbReference type="SAM" id="Phobius"/>
    </source>
</evidence>
<accession>A0A4C1YA59</accession>
<keyword evidence="1" id="KW-1133">Transmembrane helix</keyword>